<protein>
    <recommendedName>
        <fullName evidence="1">PucR C-terminal helix-turn-helix domain-containing protein</fullName>
    </recommendedName>
</protein>
<name>A0A220TYQ9_9BACI</name>
<accession>A0A220TYQ9</accession>
<dbReference type="Pfam" id="PF13556">
    <property type="entry name" value="HTH_30"/>
    <property type="match status" value="1"/>
</dbReference>
<dbReference type="Gene3D" id="1.10.10.2840">
    <property type="entry name" value="PucR C-terminal helix-turn-helix domain"/>
    <property type="match status" value="1"/>
</dbReference>
<dbReference type="KEGG" id="vil:CFK37_01020"/>
<proteinExistence type="predicted"/>
<dbReference type="Proteomes" id="UP000198312">
    <property type="component" value="Chromosome"/>
</dbReference>
<reference evidence="2 3" key="1">
    <citation type="submission" date="2017-07" db="EMBL/GenBank/DDBJ databases">
        <title>Virgibacillus sp. LM2416.</title>
        <authorList>
            <person name="Tak E.J."/>
            <person name="Bae J.-W."/>
        </authorList>
    </citation>
    <scope>NUCLEOTIDE SEQUENCE [LARGE SCALE GENOMIC DNA]</scope>
    <source>
        <strain evidence="2 3">LM2416</strain>
    </source>
</reference>
<dbReference type="PANTHER" id="PTHR33744">
    <property type="entry name" value="CARBOHYDRATE DIACID REGULATOR"/>
    <property type="match status" value="1"/>
</dbReference>
<evidence type="ECO:0000313" key="2">
    <source>
        <dbReference type="EMBL" id="ASK60889.1"/>
    </source>
</evidence>
<dbReference type="PANTHER" id="PTHR33744:SF15">
    <property type="entry name" value="CARBOHYDRATE DIACID REGULATOR"/>
    <property type="match status" value="1"/>
</dbReference>
<dbReference type="EMBL" id="CP022315">
    <property type="protein sequence ID" value="ASK60889.1"/>
    <property type="molecule type" value="Genomic_DNA"/>
</dbReference>
<dbReference type="RefSeq" id="WP_089060166.1">
    <property type="nucleotide sequence ID" value="NZ_CP022315.1"/>
</dbReference>
<dbReference type="InterPro" id="IPR009057">
    <property type="entry name" value="Homeodomain-like_sf"/>
</dbReference>
<sequence length="292" mass="34002">MINQLRKIFPSITIYGSHFVPSPVEYKWYITENDEIIGIDANEITSKDEALLQAFLSPYTFTGTPLTKQEQYWQNIIHGKQPIVEKDCLNPFRFIHFSLQQNKIDPGLFKEALQSIFSKPLPILWITNDQGVIIEEQAEIGEEPIVYNEIINILMSDLYVKIRFFVGPFMNNPERARQFYPRLTEGAATAFNYTSKQVISFEESILCLFADQVNTSFRKETKQLLLHEVLNDSELIHTINTFFGCNLNITVTAKELFLHRNSLQYRIDKFIEKTGIDIRQFHQAAMVYFLLL</sequence>
<evidence type="ECO:0000313" key="3">
    <source>
        <dbReference type="Proteomes" id="UP000198312"/>
    </source>
</evidence>
<dbReference type="InterPro" id="IPR042070">
    <property type="entry name" value="PucR_C-HTH_sf"/>
</dbReference>
<evidence type="ECO:0000259" key="1">
    <source>
        <dbReference type="Pfam" id="PF13556"/>
    </source>
</evidence>
<keyword evidence="3" id="KW-1185">Reference proteome</keyword>
<dbReference type="InterPro" id="IPR025736">
    <property type="entry name" value="PucR_C-HTH_dom"/>
</dbReference>
<dbReference type="InterPro" id="IPR051448">
    <property type="entry name" value="CdaR-like_regulators"/>
</dbReference>
<dbReference type="SUPFAM" id="SSF46689">
    <property type="entry name" value="Homeodomain-like"/>
    <property type="match status" value="1"/>
</dbReference>
<feature type="domain" description="PucR C-terminal helix-turn-helix" evidence="1">
    <location>
        <begin position="235"/>
        <end position="291"/>
    </location>
</feature>
<dbReference type="OrthoDB" id="9792148at2"/>
<dbReference type="AlphaFoldDB" id="A0A220TYQ9"/>
<gene>
    <name evidence="2" type="ORF">CFK37_01020</name>
</gene>
<organism evidence="2 3">
    <name type="scientific">Virgibacillus phasianinus</name>
    <dbReference type="NCBI Taxonomy" id="2017483"/>
    <lineage>
        <taxon>Bacteria</taxon>
        <taxon>Bacillati</taxon>
        <taxon>Bacillota</taxon>
        <taxon>Bacilli</taxon>
        <taxon>Bacillales</taxon>
        <taxon>Bacillaceae</taxon>
        <taxon>Virgibacillus</taxon>
    </lineage>
</organism>